<evidence type="ECO:0000313" key="1">
    <source>
        <dbReference type="EMBL" id="MDF2257560.1"/>
    </source>
</evidence>
<dbReference type="InterPro" id="IPR036188">
    <property type="entry name" value="FAD/NAD-bd_sf"/>
</dbReference>
<name>A0ABT5Z143_9ACTN</name>
<dbReference type="Proteomes" id="UP001220022">
    <property type="component" value="Unassembled WGS sequence"/>
</dbReference>
<keyword evidence="2" id="KW-1185">Reference proteome</keyword>
<dbReference type="RefSeq" id="WP_275815682.1">
    <property type="nucleotide sequence ID" value="NZ_BAAANM010000001.1"/>
</dbReference>
<accession>A0ABT5Z143</accession>
<protein>
    <submittedName>
        <fullName evidence="1">FAD-dependent oxidoreductase</fullName>
    </submittedName>
</protein>
<proteinExistence type="predicted"/>
<dbReference type="EMBL" id="JARHTQ010000010">
    <property type="protein sequence ID" value="MDF2257560.1"/>
    <property type="molecule type" value="Genomic_DNA"/>
</dbReference>
<comment type="caution">
    <text evidence="1">The sequence shown here is derived from an EMBL/GenBank/DDBJ whole genome shotgun (WGS) entry which is preliminary data.</text>
</comment>
<sequence>MAGRRPAPHPSLGGAATTSSVLTFCGFFDQHREQVVAGVGAEILLRLRRRGVYQELAATSANGDATRSLAEKTVSVDHDAGLNVGWTGNHFVLLDLDTTKLVYDEIDTQAGVNVRLHSTVVDATRDQQGLVSDIVNNSRGGNERITADAFVDASGDGALLAAVGAGLLVVPDGQRQTGTLVCRLANITSDADLSARGIRAALEAHTEKTGIRFARDHGITVRLPVTEPVFLLTVDQRTDALDAEALTRDEISARRKAWEHLHAFREHLDGWQDAHLVETGPQIGIRERRHLLGHEELTHQDVLSGRKRPAESIGRCG</sequence>
<reference evidence="1 2" key="1">
    <citation type="submission" date="2023-03" db="EMBL/GenBank/DDBJ databases">
        <title>Draft genome sequence of type strain Streptomyces ferralitis JCM 14344.</title>
        <authorList>
            <person name="Klaysubun C."/>
            <person name="Duangmal K."/>
        </authorList>
    </citation>
    <scope>NUCLEOTIDE SEQUENCE [LARGE SCALE GENOMIC DNA]</scope>
    <source>
        <strain evidence="1 2">JCM 14344</strain>
    </source>
</reference>
<gene>
    <name evidence="1" type="ORF">P2L57_18110</name>
</gene>
<dbReference type="SUPFAM" id="SSF51905">
    <property type="entry name" value="FAD/NAD(P)-binding domain"/>
    <property type="match status" value="1"/>
</dbReference>
<dbReference type="Pfam" id="PF12831">
    <property type="entry name" value="FAD_oxidored"/>
    <property type="match status" value="1"/>
</dbReference>
<organism evidence="1 2">
    <name type="scientific">Streptantibioticus ferralitis</name>
    <dbReference type="NCBI Taxonomy" id="236510"/>
    <lineage>
        <taxon>Bacteria</taxon>
        <taxon>Bacillati</taxon>
        <taxon>Actinomycetota</taxon>
        <taxon>Actinomycetes</taxon>
        <taxon>Kitasatosporales</taxon>
        <taxon>Streptomycetaceae</taxon>
        <taxon>Streptantibioticus</taxon>
    </lineage>
</organism>
<evidence type="ECO:0000313" key="2">
    <source>
        <dbReference type="Proteomes" id="UP001220022"/>
    </source>
</evidence>